<evidence type="ECO:0000256" key="3">
    <source>
        <dbReference type="ARBA" id="ARBA00022801"/>
    </source>
</evidence>
<accession>A0A914S2W1</accession>
<name>A0A914S2W1_PAREQ</name>
<evidence type="ECO:0000256" key="1">
    <source>
        <dbReference type="ARBA" id="ARBA00005234"/>
    </source>
</evidence>
<dbReference type="PANTHER" id="PTHR12606:SF141">
    <property type="entry name" value="GH15225P-RELATED"/>
    <property type="match status" value="1"/>
</dbReference>
<dbReference type="GO" id="GO:0016929">
    <property type="term" value="F:deSUMOylase activity"/>
    <property type="evidence" value="ECO:0007669"/>
    <property type="project" value="TreeGrafter"/>
</dbReference>
<dbReference type="Pfam" id="PF02902">
    <property type="entry name" value="Peptidase_C48"/>
    <property type="match status" value="1"/>
</dbReference>
<dbReference type="AlphaFoldDB" id="A0A914S2W1"/>
<dbReference type="Proteomes" id="UP000887564">
    <property type="component" value="Unplaced"/>
</dbReference>
<sequence>MLHFRNYLGEEMVDKKQTRFDLTGWKLVTRDDIPQQMNGSDCGMFTCKFAEFAARRAHISFTQEHMPYFRRRMMCAQMSEDDVEDISFAGPCSAERIAKKPLGNG</sequence>
<dbReference type="GO" id="GO:0006508">
    <property type="term" value="P:proteolysis"/>
    <property type="evidence" value="ECO:0007669"/>
    <property type="project" value="UniProtKB-KW"/>
</dbReference>
<dbReference type="PROSITE" id="PS50600">
    <property type="entry name" value="ULP_PROTEASE"/>
    <property type="match status" value="1"/>
</dbReference>
<dbReference type="GO" id="GO:0005634">
    <property type="term" value="C:nucleus"/>
    <property type="evidence" value="ECO:0007669"/>
    <property type="project" value="TreeGrafter"/>
</dbReference>
<evidence type="ECO:0000259" key="5">
    <source>
        <dbReference type="PROSITE" id="PS50600"/>
    </source>
</evidence>
<keyword evidence="4" id="KW-0788">Thiol protease</keyword>
<dbReference type="GO" id="GO:0016926">
    <property type="term" value="P:protein desumoylation"/>
    <property type="evidence" value="ECO:0007669"/>
    <property type="project" value="TreeGrafter"/>
</dbReference>
<dbReference type="Gene3D" id="3.40.395.10">
    <property type="entry name" value="Adenoviral Proteinase, Chain A"/>
    <property type="match status" value="1"/>
</dbReference>
<dbReference type="PANTHER" id="PTHR12606">
    <property type="entry name" value="SENTRIN/SUMO-SPECIFIC PROTEASE"/>
    <property type="match status" value="1"/>
</dbReference>
<dbReference type="InterPro" id="IPR003653">
    <property type="entry name" value="Peptidase_C48_C"/>
</dbReference>
<keyword evidence="6" id="KW-1185">Reference proteome</keyword>
<dbReference type="SUPFAM" id="SSF54001">
    <property type="entry name" value="Cysteine proteinases"/>
    <property type="match status" value="1"/>
</dbReference>
<evidence type="ECO:0000313" key="7">
    <source>
        <dbReference type="WBParaSite" id="PEQ_0001266201-mRNA-1"/>
    </source>
</evidence>
<protein>
    <submittedName>
        <fullName evidence="7">Ubiquitin-like protease family profile domain-containing protein</fullName>
    </submittedName>
</protein>
<comment type="similarity">
    <text evidence="1">Belongs to the peptidase C48 family.</text>
</comment>
<dbReference type="WBParaSite" id="PEQ_0001266201-mRNA-1">
    <property type="protein sequence ID" value="PEQ_0001266201-mRNA-1"/>
    <property type="gene ID" value="PEQ_0001266201"/>
</dbReference>
<keyword evidence="2" id="KW-0645">Protease</keyword>
<organism evidence="6 7">
    <name type="scientific">Parascaris equorum</name>
    <name type="common">Equine roundworm</name>
    <dbReference type="NCBI Taxonomy" id="6256"/>
    <lineage>
        <taxon>Eukaryota</taxon>
        <taxon>Metazoa</taxon>
        <taxon>Ecdysozoa</taxon>
        <taxon>Nematoda</taxon>
        <taxon>Chromadorea</taxon>
        <taxon>Rhabditida</taxon>
        <taxon>Spirurina</taxon>
        <taxon>Ascaridomorpha</taxon>
        <taxon>Ascaridoidea</taxon>
        <taxon>Ascarididae</taxon>
        <taxon>Parascaris</taxon>
    </lineage>
</organism>
<keyword evidence="3" id="KW-0378">Hydrolase</keyword>
<evidence type="ECO:0000256" key="4">
    <source>
        <dbReference type="ARBA" id="ARBA00022807"/>
    </source>
</evidence>
<evidence type="ECO:0000313" key="6">
    <source>
        <dbReference type="Proteomes" id="UP000887564"/>
    </source>
</evidence>
<reference evidence="7" key="1">
    <citation type="submission" date="2022-11" db="UniProtKB">
        <authorList>
            <consortium name="WormBaseParasite"/>
        </authorList>
    </citation>
    <scope>IDENTIFICATION</scope>
</reference>
<proteinExistence type="inferred from homology"/>
<dbReference type="InterPro" id="IPR038765">
    <property type="entry name" value="Papain-like_cys_pep_sf"/>
</dbReference>
<evidence type="ECO:0000256" key="2">
    <source>
        <dbReference type="ARBA" id="ARBA00022670"/>
    </source>
</evidence>
<feature type="domain" description="Ubiquitin-like protease family profile" evidence="5">
    <location>
        <begin position="1"/>
        <end position="53"/>
    </location>
</feature>